<evidence type="ECO:0000313" key="1">
    <source>
        <dbReference type="EMBL" id="GIY87575.1"/>
    </source>
</evidence>
<evidence type="ECO:0000313" key="2">
    <source>
        <dbReference type="Proteomes" id="UP001054945"/>
    </source>
</evidence>
<dbReference type="Proteomes" id="UP001054945">
    <property type="component" value="Unassembled WGS sequence"/>
</dbReference>
<reference evidence="1 2" key="1">
    <citation type="submission" date="2021-06" db="EMBL/GenBank/DDBJ databases">
        <title>Caerostris extrusa draft genome.</title>
        <authorList>
            <person name="Kono N."/>
            <person name="Arakawa K."/>
        </authorList>
    </citation>
    <scope>NUCLEOTIDE SEQUENCE [LARGE SCALE GENOMIC DNA]</scope>
</reference>
<dbReference type="EMBL" id="BPLR01016954">
    <property type="protein sequence ID" value="GIY87575.1"/>
    <property type="molecule type" value="Genomic_DNA"/>
</dbReference>
<organism evidence="1 2">
    <name type="scientific">Caerostris extrusa</name>
    <name type="common">Bark spider</name>
    <name type="synonym">Caerostris bankana</name>
    <dbReference type="NCBI Taxonomy" id="172846"/>
    <lineage>
        <taxon>Eukaryota</taxon>
        <taxon>Metazoa</taxon>
        <taxon>Ecdysozoa</taxon>
        <taxon>Arthropoda</taxon>
        <taxon>Chelicerata</taxon>
        <taxon>Arachnida</taxon>
        <taxon>Araneae</taxon>
        <taxon>Araneomorphae</taxon>
        <taxon>Entelegynae</taxon>
        <taxon>Araneoidea</taxon>
        <taxon>Araneidae</taxon>
        <taxon>Caerostris</taxon>
    </lineage>
</organism>
<accession>A0AAV4X039</accession>
<gene>
    <name evidence="1" type="ORF">CEXT_298251</name>
</gene>
<comment type="caution">
    <text evidence="1">The sequence shown here is derived from an EMBL/GenBank/DDBJ whole genome shotgun (WGS) entry which is preliminary data.</text>
</comment>
<evidence type="ECO:0008006" key="3">
    <source>
        <dbReference type="Google" id="ProtNLM"/>
    </source>
</evidence>
<dbReference type="AlphaFoldDB" id="A0AAV4X039"/>
<proteinExistence type="predicted"/>
<sequence length="277" mass="32477">MTTYRRFPLNVVSENLETLGALDYSLVNLPLKINTSFRRLKRICIFTRLDYLGQILQYCDNLTYLLIVGSFIVDESELQENLSYISALKLQTLVVILAKGKYRLRQGSLTFKERQTCLLRDSITDRGRKSYRDRKEGAAVGVVYSQRRVFSKEISRQLFAVIRATFRHLEKIDRVVGAFYRRVKLPADRIISKFWVAMAIPTLYDMCQFQTTVNMRAGLWSQCQENPFTKVPPKLLYKLWEFIFSMNFRQLPNHEALHLLLTSHRKTEETGSLMFFT</sequence>
<protein>
    <recommendedName>
        <fullName evidence="3">Maturase K</fullName>
    </recommendedName>
</protein>
<keyword evidence="2" id="KW-1185">Reference proteome</keyword>
<name>A0AAV4X039_CAEEX</name>